<dbReference type="Proteomes" id="UP000248640">
    <property type="component" value="Chromosome 1"/>
</dbReference>
<name>A0A8B4I5F0_PSEFL</name>
<protein>
    <submittedName>
        <fullName evidence="1">Uncharacterized protein</fullName>
    </submittedName>
</protein>
<sequence length="71" mass="7448">MIAWRCSGCVWEGAFASKPAPTLVLGRSYILCLAWESVGAGLLANLGYTADYQSGSHPLSTNRIIVCAAAS</sequence>
<evidence type="ECO:0000313" key="1">
    <source>
        <dbReference type="EMBL" id="SQF90621.1"/>
    </source>
</evidence>
<proteinExistence type="predicted"/>
<accession>A0A8B4I5F0</accession>
<evidence type="ECO:0000313" key="2">
    <source>
        <dbReference type="Proteomes" id="UP000248640"/>
    </source>
</evidence>
<gene>
    <name evidence="1" type="ORF">NCTC10038_02022</name>
</gene>
<dbReference type="AlphaFoldDB" id="A0A8B4I5F0"/>
<organism evidence="1 2">
    <name type="scientific">Pseudomonas fluorescens</name>
    <dbReference type="NCBI Taxonomy" id="294"/>
    <lineage>
        <taxon>Bacteria</taxon>
        <taxon>Pseudomonadati</taxon>
        <taxon>Pseudomonadota</taxon>
        <taxon>Gammaproteobacteria</taxon>
        <taxon>Pseudomonadales</taxon>
        <taxon>Pseudomonadaceae</taxon>
        <taxon>Pseudomonas</taxon>
    </lineage>
</organism>
<dbReference type="EMBL" id="LS483372">
    <property type="protein sequence ID" value="SQF90621.1"/>
    <property type="molecule type" value="Genomic_DNA"/>
</dbReference>
<reference evidence="1 2" key="1">
    <citation type="submission" date="2018-06" db="EMBL/GenBank/DDBJ databases">
        <authorList>
            <consortium name="Pathogen Informatics"/>
            <person name="Doyle S."/>
        </authorList>
    </citation>
    <scope>NUCLEOTIDE SEQUENCE [LARGE SCALE GENOMIC DNA]</scope>
    <source>
        <strain evidence="1 2">NCTC10038</strain>
    </source>
</reference>